<proteinExistence type="predicted"/>
<feature type="compositionally biased region" description="Polar residues" evidence="1">
    <location>
        <begin position="128"/>
        <end position="137"/>
    </location>
</feature>
<protein>
    <submittedName>
        <fullName evidence="2">Uncharacterized protein</fullName>
    </submittedName>
</protein>
<dbReference type="Proteomes" id="UP000187283">
    <property type="component" value="Unassembled WGS sequence"/>
</dbReference>
<feature type="region of interest" description="Disordered" evidence="1">
    <location>
        <begin position="116"/>
        <end position="137"/>
    </location>
</feature>
<comment type="caution">
    <text evidence="2">The sequence shown here is derived from an EMBL/GenBank/DDBJ whole genome shotgun (WGS) entry which is preliminary data.</text>
</comment>
<keyword evidence="3" id="KW-1185">Reference proteome</keyword>
<evidence type="ECO:0000256" key="1">
    <source>
        <dbReference type="SAM" id="MobiDB-lite"/>
    </source>
</evidence>
<evidence type="ECO:0000313" key="2">
    <source>
        <dbReference type="EMBL" id="OMJ16506.1"/>
    </source>
</evidence>
<dbReference type="OrthoDB" id="5768637at2759"/>
<gene>
    <name evidence="2" type="ORF">AYI70_g6544</name>
</gene>
<organism evidence="2 3">
    <name type="scientific">Smittium culicis</name>
    <dbReference type="NCBI Taxonomy" id="133412"/>
    <lineage>
        <taxon>Eukaryota</taxon>
        <taxon>Fungi</taxon>
        <taxon>Fungi incertae sedis</taxon>
        <taxon>Zoopagomycota</taxon>
        <taxon>Kickxellomycotina</taxon>
        <taxon>Harpellomycetes</taxon>
        <taxon>Harpellales</taxon>
        <taxon>Legeriomycetaceae</taxon>
        <taxon>Smittium</taxon>
    </lineage>
</organism>
<dbReference type="EMBL" id="LSSN01002312">
    <property type="protein sequence ID" value="OMJ16506.1"/>
    <property type="molecule type" value="Genomic_DNA"/>
</dbReference>
<sequence length="444" mass="49159">MEQTNEALTPASQEQVNALTEMVQKLLREKEINQEPEDPYVTRRIPDNSGLDTSEDTDIMLASTIRTLLSDLAATVIQVRCENHTQDILQAPGAWIQDQRREIVYVPIPIYHTSGGGNKHPGNYAEGSENQDLVSSTRGKQNSECWLDGIEVSSELYCASTTLGAQEPLSVYIEIMELDSETDETCDSEPIFLDPGIGYLHGFQRFRMGDCGRTSNTLRIMDTIQGKDAHKRQGADEGLVCAQAKDCELTSVQMDGVQQPLCVPTLESDCANRAEGAQGTNNHDFSYANVEIGHMAPGSDVSLCVPTFTTASNNSSARSQKREVSANVKQALELDGVEDQRSFLETRGPGTYDFNCIPPSERSFRRRSRYIFIQKRFLDWRISNEINTAISAPQIINFLAEIYSVDKLKAGSIKAYKSAMLNLAENSTELSSNPTDPRYNSSIG</sequence>
<accession>A0A1R1XPE4</accession>
<name>A0A1R1XPE4_9FUNG</name>
<evidence type="ECO:0000313" key="3">
    <source>
        <dbReference type="Proteomes" id="UP000187283"/>
    </source>
</evidence>
<feature type="region of interest" description="Disordered" evidence="1">
    <location>
        <begin position="29"/>
        <end position="52"/>
    </location>
</feature>
<dbReference type="AlphaFoldDB" id="A0A1R1XPE4"/>
<reference evidence="2 3" key="1">
    <citation type="submission" date="2017-01" db="EMBL/GenBank/DDBJ databases">
        <authorList>
            <person name="Mah S.A."/>
            <person name="Swanson W.J."/>
            <person name="Moy G.W."/>
            <person name="Vacquier V.D."/>
        </authorList>
    </citation>
    <scope>NUCLEOTIDE SEQUENCE [LARGE SCALE GENOMIC DNA]</scope>
    <source>
        <strain evidence="2 3">GSMNP</strain>
    </source>
</reference>